<accession>A0A2A2SBY6</accession>
<organism evidence="1 2">
    <name type="scientific">Sphingomonas lenta</name>
    <dbReference type="NCBI Taxonomy" id="1141887"/>
    <lineage>
        <taxon>Bacteria</taxon>
        <taxon>Pseudomonadati</taxon>
        <taxon>Pseudomonadota</taxon>
        <taxon>Alphaproteobacteria</taxon>
        <taxon>Sphingomonadales</taxon>
        <taxon>Sphingomonadaceae</taxon>
        <taxon>Sphingomonas</taxon>
    </lineage>
</organism>
<dbReference type="AlphaFoldDB" id="A0A2A2SBY6"/>
<evidence type="ECO:0000313" key="1">
    <source>
        <dbReference type="EMBL" id="PAX06700.1"/>
    </source>
</evidence>
<dbReference type="EMBL" id="NSLI01000005">
    <property type="protein sequence ID" value="PAX06700.1"/>
    <property type="molecule type" value="Genomic_DNA"/>
</dbReference>
<dbReference type="Proteomes" id="UP000218151">
    <property type="component" value="Unassembled WGS sequence"/>
</dbReference>
<dbReference type="Gene3D" id="3.40.50.10600">
    <property type="entry name" value="SpoIIaa-like domains"/>
    <property type="match status" value="1"/>
</dbReference>
<dbReference type="InterPro" id="IPR038396">
    <property type="entry name" value="SpoIIAA-like_sf"/>
</dbReference>
<evidence type="ECO:0000313" key="2">
    <source>
        <dbReference type="Proteomes" id="UP000218151"/>
    </source>
</evidence>
<sequence length="124" mass="13660">MYTITADPGRKLITIALQGMLTPEQVAALYRDEHLAIQRMGCRVGEHLALVDLTGCPLQIQDVASAFQRAMDGPGKARRLALFTGSSLARMQIRRIMRRSDAALFETRAEAEAWLFADDARAAA</sequence>
<gene>
    <name evidence="1" type="ORF">CKY28_16360</name>
</gene>
<evidence type="ECO:0008006" key="3">
    <source>
        <dbReference type="Google" id="ProtNLM"/>
    </source>
</evidence>
<keyword evidence="2" id="KW-1185">Reference proteome</keyword>
<dbReference type="RefSeq" id="WP_095999445.1">
    <property type="nucleotide sequence ID" value="NZ_NSLI01000005.1"/>
</dbReference>
<protein>
    <recommendedName>
        <fullName evidence="3">STAS/SEC14 domain-containing protein</fullName>
    </recommendedName>
</protein>
<comment type="caution">
    <text evidence="1">The sequence shown here is derived from an EMBL/GenBank/DDBJ whole genome shotgun (WGS) entry which is preliminary data.</text>
</comment>
<name>A0A2A2SBY6_9SPHN</name>
<dbReference type="OrthoDB" id="7473089at2"/>
<reference evidence="2" key="1">
    <citation type="submission" date="2017-09" db="EMBL/GenBank/DDBJ databases">
        <authorList>
            <person name="Feng G."/>
            <person name="Zhu H."/>
        </authorList>
    </citation>
    <scope>NUCLEOTIDE SEQUENCE [LARGE SCALE GENOMIC DNA]</scope>
    <source>
        <strain evidence="2">1PNM-20</strain>
    </source>
</reference>
<proteinExistence type="predicted"/>